<dbReference type="EMBL" id="WTYX01000001">
    <property type="protein sequence ID" value="MXO89698.1"/>
    <property type="molecule type" value="Genomic_DNA"/>
</dbReference>
<protein>
    <submittedName>
        <fullName evidence="1">DUF2332 family protein</fullName>
    </submittedName>
</protein>
<proteinExistence type="predicted"/>
<name>A0A844ZPM8_9SPHN</name>
<dbReference type="Proteomes" id="UP000442714">
    <property type="component" value="Unassembled WGS sequence"/>
</dbReference>
<comment type="caution">
    <text evidence="1">The sequence shown here is derived from an EMBL/GenBank/DDBJ whole genome shotgun (WGS) entry which is preliminary data.</text>
</comment>
<dbReference type="InterPro" id="IPR011200">
    <property type="entry name" value="UCP012608"/>
</dbReference>
<dbReference type="Pfam" id="PF10094">
    <property type="entry name" value="DUF2332"/>
    <property type="match status" value="1"/>
</dbReference>
<organism evidence="1 2">
    <name type="scientific">Pontixanthobacter aquaemixtae</name>
    <dbReference type="NCBI Taxonomy" id="1958940"/>
    <lineage>
        <taxon>Bacteria</taxon>
        <taxon>Pseudomonadati</taxon>
        <taxon>Pseudomonadota</taxon>
        <taxon>Alphaproteobacteria</taxon>
        <taxon>Sphingomonadales</taxon>
        <taxon>Erythrobacteraceae</taxon>
        <taxon>Pontixanthobacter</taxon>
    </lineage>
</organism>
<dbReference type="AlphaFoldDB" id="A0A844ZPM8"/>
<dbReference type="PIRSF" id="PIRSF012608">
    <property type="entry name" value="UCP012608"/>
    <property type="match status" value="1"/>
</dbReference>
<accession>A0A844ZPM8</accession>
<dbReference type="OrthoDB" id="7666987at2"/>
<gene>
    <name evidence="1" type="ORF">GRI41_02575</name>
</gene>
<evidence type="ECO:0000313" key="2">
    <source>
        <dbReference type="Proteomes" id="UP000442714"/>
    </source>
</evidence>
<reference evidence="1 2" key="1">
    <citation type="submission" date="2019-12" db="EMBL/GenBank/DDBJ databases">
        <title>Genomic-based taxomic classification of the family Erythrobacteraceae.</title>
        <authorList>
            <person name="Xu L."/>
        </authorList>
    </citation>
    <scope>NUCLEOTIDE SEQUENCE [LARGE SCALE GENOMIC DNA]</scope>
    <source>
        <strain evidence="1 2">KCTC 52763</strain>
    </source>
</reference>
<keyword evidence="2" id="KW-1185">Reference proteome</keyword>
<sequence length="348" mass="37935">MNIVDVREAIEWQATHAEEAGAPNTGRVVRALLAVLETDTAVGRRMSSWEGLSLEDAMPLRINGGLHNLLLTGADRRLEPVYAGLTTDQAAVDAIVADLVETFDTRLLPWLDGPPQTNEAGRSWGFMSALMWLSQRLGPKFEINELGASAGVNTMMDRYHFDLGGVSAGPVKSPMQIKPEWRGPPPPDAPVEIAAIRGCDQAPVDLSDPEAALRLKSYVWPEAIARMGRIEAAIQLAGEHAPDLVKQDAGDFVADMMARPQEEGVTRVLCHSIVWQYIPETTRDAIEAAMLEAGAKATSEKPLAWIALETNRATFRHELHVRYWPGGGEEVLLGCGHPHGAWAEWFGG</sequence>
<evidence type="ECO:0000313" key="1">
    <source>
        <dbReference type="EMBL" id="MXO89698.1"/>
    </source>
</evidence>